<evidence type="ECO:0000256" key="1">
    <source>
        <dbReference type="ARBA" id="ARBA00000085"/>
    </source>
</evidence>
<dbReference type="CDD" id="cd00082">
    <property type="entry name" value="HisKA"/>
    <property type="match status" value="1"/>
</dbReference>
<keyword evidence="7 17" id="KW-0812">Transmembrane</keyword>
<dbReference type="Pfam" id="PF00072">
    <property type="entry name" value="Response_reg"/>
    <property type="match status" value="1"/>
</dbReference>
<dbReference type="Pfam" id="PF00512">
    <property type="entry name" value="HisKA"/>
    <property type="match status" value="1"/>
</dbReference>
<evidence type="ECO:0000256" key="16">
    <source>
        <dbReference type="PROSITE-ProRule" id="PRU00169"/>
    </source>
</evidence>
<dbReference type="SUPFAM" id="SSF47384">
    <property type="entry name" value="Homodimeric domain of signal transducing histidine kinase"/>
    <property type="match status" value="1"/>
</dbReference>
<dbReference type="InterPro" id="IPR003661">
    <property type="entry name" value="HisK_dim/P_dom"/>
</dbReference>
<dbReference type="InterPro" id="IPR036097">
    <property type="entry name" value="HisK_dim/P_sf"/>
</dbReference>
<keyword evidence="11 17" id="KW-1133">Transmembrane helix</keyword>
<feature type="transmembrane region" description="Helical" evidence="17">
    <location>
        <begin position="6"/>
        <end position="28"/>
    </location>
</feature>
<dbReference type="Proteomes" id="UP001139095">
    <property type="component" value="Unassembled WGS sequence"/>
</dbReference>
<dbReference type="GO" id="GO:0005524">
    <property type="term" value="F:ATP binding"/>
    <property type="evidence" value="ECO:0007669"/>
    <property type="project" value="UniProtKB-KW"/>
</dbReference>
<evidence type="ECO:0000256" key="3">
    <source>
        <dbReference type="ARBA" id="ARBA00012438"/>
    </source>
</evidence>
<evidence type="ECO:0000313" key="21">
    <source>
        <dbReference type="EMBL" id="MCB5161112.1"/>
    </source>
</evidence>
<protein>
    <recommendedName>
        <fullName evidence="15">Sensory/regulatory protein RpfC</fullName>
        <ecNumber evidence="3">2.7.13.3</ecNumber>
    </recommendedName>
</protein>
<dbReference type="InterPro" id="IPR004358">
    <property type="entry name" value="Sig_transdc_His_kin-like_C"/>
</dbReference>
<evidence type="ECO:0000256" key="2">
    <source>
        <dbReference type="ARBA" id="ARBA00004651"/>
    </source>
</evidence>
<dbReference type="SMART" id="SM00388">
    <property type="entry name" value="HisKA"/>
    <property type="match status" value="1"/>
</dbReference>
<dbReference type="SUPFAM" id="SSF55874">
    <property type="entry name" value="ATPase domain of HSP90 chaperone/DNA topoisomerase II/histidine kinase"/>
    <property type="match status" value="1"/>
</dbReference>
<feature type="transmembrane region" description="Helical" evidence="17">
    <location>
        <begin position="487"/>
        <end position="510"/>
    </location>
</feature>
<proteinExistence type="predicted"/>
<dbReference type="InterPro" id="IPR005467">
    <property type="entry name" value="His_kinase_dom"/>
</dbReference>
<dbReference type="FunFam" id="3.30.565.10:FF:000010">
    <property type="entry name" value="Sensor histidine kinase RcsC"/>
    <property type="match status" value="1"/>
</dbReference>
<dbReference type="InterPro" id="IPR011006">
    <property type="entry name" value="CheY-like_superfamily"/>
</dbReference>
<keyword evidence="6" id="KW-0808">Transferase</keyword>
<dbReference type="PRINTS" id="PR00344">
    <property type="entry name" value="BCTRLSENSOR"/>
</dbReference>
<feature type="modified residue" description="4-aspartylphosphate" evidence="16">
    <location>
        <position position="862"/>
    </location>
</feature>
<dbReference type="Pfam" id="PF05231">
    <property type="entry name" value="MASE1"/>
    <property type="match status" value="1"/>
</dbReference>
<dbReference type="InterPro" id="IPR036890">
    <property type="entry name" value="HATPase_C_sf"/>
</dbReference>
<feature type="domain" description="Response regulatory" evidence="19">
    <location>
        <begin position="813"/>
        <end position="932"/>
    </location>
</feature>
<dbReference type="Gene3D" id="1.10.287.130">
    <property type="match status" value="1"/>
</dbReference>
<feature type="transmembrane region" description="Helical" evidence="17">
    <location>
        <begin position="40"/>
        <end position="64"/>
    </location>
</feature>
<dbReference type="InterPro" id="IPR006189">
    <property type="entry name" value="CHASE_dom"/>
</dbReference>
<feature type="transmembrane region" description="Helical" evidence="17">
    <location>
        <begin position="187"/>
        <end position="208"/>
    </location>
</feature>
<dbReference type="GO" id="GO:0005886">
    <property type="term" value="C:plasma membrane"/>
    <property type="evidence" value="ECO:0007669"/>
    <property type="project" value="UniProtKB-SubCell"/>
</dbReference>
<dbReference type="CDD" id="cd17546">
    <property type="entry name" value="REC_hyHK_CKI1_RcsC-like"/>
    <property type="match status" value="1"/>
</dbReference>
<sequence length="933" mass="102573">MMKPIATTAVIAVGYFLLGLLGLSLAIAPGYATIIWPASGLALVAAIFYPKPAVFGVFLGAFFVNITNDWLNTQTASWAVAVCIGLTVVLQSSVAAYLVKRYVGIPFLFHRTRLVWRFVVLAGFLSCLIGATLGTAVLLLFGLMAPEEALLSGLVWWGGDVIGVLVVVPWLAVIFPALFGQRFEHPWRLIGGFSLVLVVTVLLSWGSAYSEWNKQTKEFRSNAQLLEVLLNNRIKNSVDMLYSLVGLIKSSDHMRVKEFETFAQRVVQRDSSILSVSLNFAVAGDDLNAFERSAQLSYPEIPFRITESARDGEIVPVTPRPKHIVVTYIHPLETNKVALGYDLYSQPDRRFAVDQAIAFQQAYPTSPLSLLEDTKAVILFLPFFDDVQKETFLGVAIAVIEVETLTETIVEYGRLPNTELYLVDEDNASPDPIIVAKSKSASLSAVDLVQRYQQDDFQHAVSFDINVGAKAWRLYQVSDSRFFKQPWVVKFVLACGFLFTGAFGWFLLIVSGHTAEIESRVTLRTRDLLLANDELKASELEQSKAKEEAVRASHAKSAFLATMSHEIRTPLNGVIGCLALLMSTRLQPKQQELAKLSQQSAESLLDIINDILDLSKIEVGNFVLEKQAFSLPELVEEVTHIFVLKAEEKGIVLNSTLDAVPNVTLLGDRLRIKQILVNLLGNAVKFTQQGEVSLHLSLTQQKGQHVMLDVSVKDTGIGISKENQAHLFQRFNQADSSTTRRFGGTGLGLAISKEFIDAMNGHISLTSEHGVGSNFTCRIPLALVSNSEADRSKTSATKPQDKRHNERPVFNAKVLLVEDNLTNQIVARGLLKLFGIEVVVAENGQQAVEKADAQCFDLIFMDCQMPVMDGYEATRTLRQSGSGATPADVAIVALSANAMKGDKETCIAAGMDDHIAKPISQDKLEAVLTKWLP</sequence>
<feature type="transmembrane region" description="Helical" evidence="17">
    <location>
        <begin position="118"/>
        <end position="142"/>
    </location>
</feature>
<dbReference type="Pfam" id="PF02518">
    <property type="entry name" value="HATPase_c"/>
    <property type="match status" value="1"/>
</dbReference>
<dbReference type="SMART" id="SM00387">
    <property type="entry name" value="HATPase_c"/>
    <property type="match status" value="1"/>
</dbReference>
<dbReference type="EC" id="2.7.13.3" evidence="3"/>
<evidence type="ECO:0000256" key="17">
    <source>
        <dbReference type="SAM" id="Phobius"/>
    </source>
</evidence>
<feature type="transmembrane region" description="Helical" evidence="17">
    <location>
        <begin position="154"/>
        <end position="175"/>
    </location>
</feature>
<dbReference type="Pfam" id="PF03924">
    <property type="entry name" value="CHASE"/>
    <property type="match status" value="1"/>
</dbReference>
<comment type="catalytic activity">
    <reaction evidence="1">
        <text>ATP + protein L-histidine = ADP + protein N-phospho-L-histidine.</text>
        <dbReference type="EC" id="2.7.13.3"/>
    </reaction>
</comment>
<dbReference type="FunFam" id="1.10.287.130:FF:000002">
    <property type="entry name" value="Two-component osmosensing histidine kinase"/>
    <property type="match status" value="1"/>
</dbReference>
<dbReference type="SUPFAM" id="SSF52172">
    <property type="entry name" value="CheY-like"/>
    <property type="match status" value="1"/>
</dbReference>
<accession>A0A9X1LC45</accession>
<evidence type="ECO:0000256" key="4">
    <source>
        <dbReference type="ARBA" id="ARBA00022475"/>
    </source>
</evidence>
<dbReference type="InterPro" id="IPR042240">
    <property type="entry name" value="CHASE_sf"/>
</dbReference>
<keyword evidence="13 17" id="KW-0472">Membrane</keyword>
<keyword evidence="22" id="KW-1185">Reference proteome</keyword>
<evidence type="ECO:0000256" key="9">
    <source>
        <dbReference type="ARBA" id="ARBA00022777"/>
    </source>
</evidence>
<evidence type="ECO:0000313" key="22">
    <source>
        <dbReference type="Proteomes" id="UP001139095"/>
    </source>
</evidence>
<dbReference type="PROSITE" id="PS50839">
    <property type="entry name" value="CHASE"/>
    <property type="match status" value="1"/>
</dbReference>
<keyword evidence="8" id="KW-0547">Nucleotide-binding</keyword>
<dbReference type="Gene3D" id="3.30.450.350">
    <property type="entry name" value="CHASE domain"/>
    <property type="match status" value="1"/>
</dbReference>
<comment type="subcellular location">
    <subcellularLocation>
        <location evidence="2">Cell membrane</location>
        <topology evidence="2">Multi-pass membrane protein</topology>
    </subcellularLocation>
</comment>
<reference evidence="21" key="1">
    <citation type="submission" date="2021-10" db="EMBL/GenBank/DDBJ databases">
        <title>Marinomonas pontica sp. nov., isolated from the Black Sea.</title>
        <authorList>
            <person name="Zhao L.-H."/>
            <person name="Xue J.-H."/>
        </authorList>
    </citation>
    <scope>NUCLEOTIDE SEQUENCE</scope>
    <source>
        <strain evidence="21">E8</strain>
    </source>
</reference>
<evidence type="ECO:0000256" key="7">
    <source>
        <dbReference type="ARBA" id="ARBA00022692"/>
    </source>
</evidence>
<evidence type="ECO:0000256" key="15">
    <source>
        <dbReference type="ARBA" id="ARBA00068150"/>
    </source>
</evidence>
<dbReference type="GO" id="GO:0000155">
    <property type="term" value="F:phosphorelay sensor kinase activity"/>
    <property type="evidence" value="ECO:0007669"/>
    <property type="project" value="InterPro"/>
</dbReference>
<evidence type="ECO:0000256" key="13">
    <source>
        <dbReference type="ARBA" id="ARBA00023136"/>
    </source>
</evidence>
<comment type="subunit">
    <text evidence="14">At low DSF concentrations, interacts with RpfF.</text>
</comment>
<evidence type="ECO:0000259" key="19">
    <source>
        <dbReference type="PROSITE" id="PS50110"/>
    </source>
</evidence>
<dbReference type="InterPro" id="IPR001789">
    <property type="entry name" value="Sig_transdc_resp-reg_receiver"/>
</dbReference>
<keyword evidence="4" id="KW-1003">Cell membrane</keyword>
<dbReference type="SMART" id="SM00448">
    <property type="entry name" value="REC"/>
    <property type="match status" value="1"/>
</dbReference>
<keyword evidence="10" id="KW-0067">ATP-binding</keyword>
<dbReference type="CDD" id="cd16922">
    <property type="entry name" value="HATPase_EvgS-ArcB-TorS-like"/>
    <property type="match status" value="1"/>
</dbReference>
<evidence type="ECO:0000256" key="8">
    <source>
        <dbReference type="ARBA" id="ARBA00022741"/>
    </source>
</evidence>
<dbReference type="EMBL" id="JAJATW010000004">
    <property type="protein sequence ID" value="MCB5161112.1"/>
    <property type="molecule type" value="Genomic_DNA"/>
</dbReference>
<dbReference type="PANTHER" id="PTHR45339:SF1">
    <property type="entry name" value="HYBRID SIGNAL TRANSDUCTION HISTIDINE KINASE J"/>
    <property type="match status" value="1"/>
</dbReference>
<keyword evidence="9" id="KW-0418">Kinase</keyword>
<keyword evidence="5 16" id="KW-0597">Phosphoprotein</keyword>
<dbReference type="Gene3D" id="3.30.565.10">
    <property type="entry name" value="Histidine kinase-like ATPase, C-terminal domain"/>
    <property type="match status" value="1"/>
</dbReference>
<dbReference type="RefSeq" id="WP_226753495.1">
    <property type="nucleotide sequence ID" value="NZ_JAJATW010000004.1"/>
</dbReference>
<evidence type="ECO:0000259" key="20">
    <source>
        <dbReference type="PROSITE" id="PS50839"/>
    </source>
</evidence>
<dbReference type="PANTHER" id="PTHR45339">
    <property type="entry name" value="HYBRID SIGNAL TRANSDUCTION HISTIDINE KINASE J"/>
    <property type="match status" value="1"/>
</dbReference>
<evidence type="ECO:0000256" key="10">
    <source>
        <dbReference type="ARBA" id="ARBA00022840"/>
    </source>
</evidence>
<keyword evidence="12" id="KW-0902">Two-component regulatory system</keyword>
<name>A0A9X1LC45_9GAMM</name>
<dbReference type="InterPro" id="IPR007895">
    <property type="entry name" value="MASE1"/>
</dbReference>
<feature type="transmembrane region" description="Helical" evidence="17">
    <location>
        <begin position="76"/>
        <end position="98"/>
    </location>
</feature>
<evidence type="ECO:0000256" key="11">
    <source>
        <dbReference type="ARBA" id="ARBA00022989"/>
    </source>
</evidence>
<feature type="domain" description="CHASE" evidence="20">
    <location>
        <begin position="321"/>
        <end position="475"/>
    </location>
</feature>
<dbReference type="PROSITE" id="PS50109">
    <property type="entry name" value="HIS_KIN"/>
    <property type="match status" value="1"/>
</dbReference>
<dbReference type="AlphaFoldDB" id="A0A9X1LC45"/>
<evidence type="ECO:0000256" key="14">
    <source>
        <dbReference type="ARBA" id="ARBA00064003"/>
    </source>
</evidence>
<gene>
    <name evidence="21" type="ORF">LG368_04265</name>
</gene>
<dbReference type="Gene3D" id="3.40.50.2300">
    <property type="match status" value="1"/>
</dbReference>
<dbReference type="InterPro" id="IPR003594">
    <property type="entry name" value="HATPase_dom"/>
</dbReference>
<evidence type="ECO:0000256" key="6">
    <source>
        <dbReference type="ARBA" id="ARBA00022679"/>
    </source>
</evidence>
<evidence type="ECO:0000256" key="12">
    <source>
        <dbReference type="ARBA" id="ARBA00023012"/>
    </source>
</evidence>
<dbReference type="PROSITE" id="PS50110">
    <property type="entry name" value="RESPONSE_REGULATORY"/>
    <property type="match status" value="1"/>
</dbReference>
<comment type="caution">
    <text evidence="21">The sequence shown here is derived from an EMBL/GenBank/DDBJ whole genome shotgun (WGS) entry which is preliminary data.</text>
</comment>
<evidence type="ECO:0000256" key="5">
    <source>
        <dbReference type="ARBA" id="ARBA00022553"/>
    </source>
</evidence>
<evidence type="ECO:0000259" key="18">
    <source>
        <dbReference type="PROSITE" id="PS50109"/>
    </source>
</evidence>
<organism evidence="21 22">
    <name type="scientific">Marinomonas algarum</name>
    <dbReference type="NCBI Taxonomy" id="2883105"/>
    <lineage>
        <taxon>Bacteria</taxon>
        <taxon>Pseudomonadati</taxon>
        <taxon>Pseudomonadota</taxon>
        <taxon>Gammaproteobacteria</taxon>
        <taxon>Oceanospirillales</taxon>
        <taxon>Oceanospirillaceae</taxon>
        <taxon>Marinomonas</taxon>
    </lineage>
</organism>
<dbReference type="SMART" id="SM01079">
    <property type="entry name" value="CHASE"/>
    <property type="match status" value="1"/>
</dbReference>
<feature type="domain" description="Histidine kinase" evidence="18">
    <location>
        <begin position="562"/>
        <end position="783"/>
    </location>
</feature>